<comment type="caution">
    <text evidence="1">The sequence shown here is derived from an EMBL/GenBank/DDBJ whole genome shotgun (WGS) entry which is preliminary data.</text>
</comment>
<evidence type="ECO:0008006" key="3">
    <source>
        <dbReference type="Google" id="ProtNLM"/>
    </source>
</evidence>
<organism evidence="1 2">
    <name type="scientific">Roseomonas populi</name>
    <dbReference type="NCBI Taxonomy" id="3121582"/>
    <lineage>
        <taxon>Bacteria</taxon>
        <taxon>Pseudomonadati</taxon>
        <taxon>Pseudomonadota</taxon>
        <taxon>Alphaproteobacteria</taxon>
        <taxon>Acetobacterales</taxon>
        <taxon>Roseomonadaceae</taxon>
        <taxon>Roseomonas</taxon>
    </lineage>
</organism>
<sequence length="68" mass="6900">MSIAAGGDFTLKQDGTKVSDFATLDQAVAAGLKQAQKLAAQDSPRTTVFTVADLSGAEVWKSSPAAAS</sequence>
<proteinExistence type="predicted"/>
<reference evidence="1 2" key="1">
    <citation type="submission" date="2022-06" db="EMBL/GenBank/DDBJ databases">
        <title>Roseomonas CN29.</title>
        <authorList>
            <person name="Cheng Y."/>
            <person name="He X."/>
        </authorList>
    </citation>
    <scope>NUCLEOTIDE SEQUENCE [LARGE SCALE GENOMIC DNA]</scope>
    <source>
        <strain evidence="1 2">CN29</strain>
    </source>
</reference>
<dbReference type="EMBL" id="JANJOU010000028">
    <property type="protein sequence ID" value="MCR0985033.1"/>
    <property type="molecule type" value="Genomic_DNA"/>
</dbReference>
<keyword evidence="2" id="KW-1185">Reference proteome</keyword>
<protein>
    <recommendedName>
        <fullName evidence="3">DUF2188 domain-containing protein</fullName>
    </recommendedName>
</protein>
<dbReference type="RefSeq" id="WP_257718685.1">
    <property type="nucleotide sequence ID" value="NZ_JANJOU010000028.1"/>
</dbReference>
<accession>A0ABT1XA97</accession>
<dbReference type="Proteomes" id="UP001524642">
    <property type="component" value="Unassembled WGS sequence"/>
</dbReference>
<evidence type="ECO:0000313" key="1">
    <source>
        <dbReference type="EMBL" id="MCR0985033.1"/>
    </source>
</evidence>
<name>A0ABT1XA97_9PROT</name>
<gene>
    <name evidence="1" type="ORF">NRP21_23550</name>
</gene>
<evidence type="ECO:0000313" key="2">
    <source>
        <dbReference type="Proteomes" id="UP001524642"/>
    </source>
</evidence>